<dbReference type="GeneID" id="106165063"/>
<reference evidence="2" key="1">
    <citation type="submission" date="2025-08" db="UniProtKB">
        <authorList>
            <consortium name="RefSeq"/>
        </authorList>
    </citation>
    <scope>IDENTIFICATION</scope>
    <source>
        <tissue evidence="2">Gonads</tissue>
    </source>
</reference>
<dbReference type="AlphaFoldDB" id="A0A1S3IK76"/>
<proteinExistence type="predicted"/>
<dbReference type="Proteomes" id="UP000085678">
    <property type="component" value="Unplaced"/>
</dbReference>
<dbReference type="InParanoid" id="A0A1S3IK76"/>
<evidence type="ECO:0000313" key="1">
    <source>
        <dbReference type="Proteomes" id="UP000085678"/>
    </source>
</evidence>
<dbReference type="RefSeq" id="XP_013398645.1">
    <property type="nucleotide sequence ID" value="XM_013543191.1"/>
</dbReference>
<evidence type="ECO:0000313" key="2">
    <source>
        <dbReference type="RefSeq" id="XP_013398645.1"/>
    </source>
</evidence>
<gene>
    <name evidence="2" type="primary">LOC106165063</name>
</gene>
<dbReference type="KEGG" id="lak:106165063"/>
<accession>A0A1S3IK76</accession>
<name>A0A1S3IK76_LINAN</name>
<protein>
    <submittedName>
        <fullName evidence="2">Uncharacterized protein LOC106165063</fullName>
    </submittedName>
</protein>
<sequence length="196" mass="22791">MAMAPDATSYIKSEYTSNYTWEPTRHGPYAWGAQPPVPQSLRSLFSLPTAKVQLVDRSQTGLPPVHEATTWSMRRAENRPTYAYRDNTQPMTNMTMMGRPEEQAEIARIKSDYGQPWPNTKLWETWKQREQCKPEVVYSHQLTTDYHYPYARAPHVHSSYIPGYVFPSDRFTNRGSSWKTQFKRSSWLESGSLYGK</sequence>
<organism evidence="1 2">
    <name type="scientific">Lingula anatina</name>
    <name type="common">Brachiopod</name>
    <name type="synonym">Lingula unguis</name>
    <dbReference type="NCBI Taxonomy" id="7574"/>
    <lineage>
        <taxon>Eukaryota</taxon>
        <taxon>Metazoa</taxon>
        <taxon>Spiralia</taxon>
        <taxon>Lophotrochozoa</taxon>
        <taxon>Brachiopoda</taxon>
        <taxon>Linguliformea</taxon>
        <taxon>Lingulata</taxon>
        <taxon>Lingulida</taxon>
        <taxon>Linguloidea</taxon>
        <taxon>Lingulidae</taxon>
        <taxon>Lingula</taxon>
    </lineage>
</organism>
<keyword evidence="1" id="KW-1185">Reference proteome</keyword>